<protein>
    <submittedName>
        <fullName evidence="2">Uncharacterized protein</fullName>
    </submittedName>
</protein>
<accession>A0A8S5TQL9</accession>
<keyword evidence="1" id="KW-0472">Membrane</keyword>
<keyword evidence="1" id="KW-0812">Transmembrane</keyword>
<keyword evidence="1" id="KW-1133">Transmembrane helix</keyword>
<proteinExistence type="predicted"/>
<evidence type="ECO:0000313" key="2">
    <source>
        <dbReference type="EMBL" id="DAF65416.1"/>
    </source>
</evidence>
<dbReference type="EMBL" id="BK032878">
    <property type="protein sequence ID" value="DAF65416.1"/>
    <property type="molecule type" value="Genomic_DNA"/>
</dbReference>
<reference evidence="2" key="1">
    <citation type="journal article" date="2021" name="Proc. Natl. Acad. Sci. U.S.A.">
        <title>A Catalog of Tens of Thousands of Viruses from Human Metagenomes Reveals Hidden Associations with Chronic Diseases.</title>
        <authorList>
            <person name="Tisza M.J."/>
            <person name="Buck C.B."/>
        </authorList>
    </citation>
    <scope>NUCLEOTIDE SEQUENCE</scope>
    <source>
        <strain evidence="2">CtbbV81</strain>
    </source>
</reference>
<organism evidence="2">
    <name type="scientific">Siphoviridae sp. ctbbV81</name>
    <dbReference type="NCBI Taxonomy" id="2827900"/>
    <lineage>
        <taxon>Viruses</taxon>
        <taxon>Duplodnaviria</taxon>
        <taxon>Heunggongvirae</taxon>
        <taxon>Uroviricota</taxon>
        <taxon>Caudoviricetes</taxon>
    </lineage>
</organism>
<feature type="transmembrane region" description="Helical" evidence="1">
    <location>
        <begin position="12"/>
        <end position="31"/>
    </location>
</feature>
<evidence type="ECO:0000256" key="1">
    <source>
        <dbReference type="SAM" id="Phobius"/>
    </source>
</evidence>
<name>A0A8S5TQL9_9CAUD</name>
<sequence>MIQYNILLSMIQYEKTSFAIFLMFCIIFTLAL</sequence>